<protein>
    <submittedName>
        <fullName evidence="1">Uncharacterized protein</fullName>
    </submittedName>
</protein>
<sequence>MQRSYHVEIYKSLPTLLGNRRSLDLRPHVHFTSIWKQESACLVAPWSPYGFRSHAGHKSNEASAASSLGARLRTQYDCNLKVNASVALPQTAGGNSLRESFFQNPTAIQRTLPVHEHVRLYRYVC</sequence>
<comment type="caution">
    <text evidence="1">The sequence shown here is derived from an EMBL/GenBank/DDBJ whole genome shotgun (WGS) entry which is preliminary data.</text>
</comment>
<gene>
    <name evidence="1" type="ORF">EVAR_62903_1</name>
</gene>
<organism evidence="1 2">
    <name type="scientific">Eumeta variegata</name>
    <name type="common">Bagworm moth</name>
    <name type="synonym">Eumeta japonica</name>
    <dbReference type="NCBI Taxonomy" id="151549"/>
    <lineage>
        <taxon>Eukaryota</taxon>
        <taxon>Metazoa</taxon>
        <taxon>Ecdysozoa</taxon>
        <taxon>Arthropoda</taxon>
        <taxon>Hexapoda</taxon>
        <taxon>Insecta</taxon>
        <taxon>Pterygota</taxon>
        <taxon>Neoptera</taxon>
        <taxon>Endopterygota</taxon>
        <taxon>Lepidoptera</taxon>
        <taxon>Glossata</taxon>
        <taxon>Ditrysia</taxon>
        <taxon>Tineoidea</taxon>
        <taxon>Psychidae</taxon>
        <taxon>Oiketicinae</taxon>
        <taxon>Eumeta</taxon>
    </lineage>
</organism>
<name>A0A4C1YAW2_EUMVA</name>
<dbReference type="Proteomes" id="UP000299102">
    <property type="component" value="Unassembled WGS sequence"/>
</dbReference>
<evidence type="ECO:0000313" key="2">
    <source>
        <dbReference type="Proteomes" id="UP000299102"/>
    </source>
</evidence>
<reference evidence="1 2" key="1">
    <citation type="journal article" date="2019" name="Commun. Biol.">
        <title>The bagworm genome reveals a unique fibroin gene that provides high tensile strength.</title>
        <authorList>
            <person name="Kono N."/>
            <person name="Nakamura H."/>
            <person name="Ohtoshi R."/>
            <person name="Tomita M."/>
            <person name="Numata K."/>
            <person name="Arakawa K."/>
        </authorList>
    </citation>
    <scope>NUCLEOTIDE SEQUENCE [LARGE SCALE GENOMIC DNA]</scope>
</reference>
<proteinExistence type="predicted"/>
<evidence type="ECO:0000313" key="1">
    <source>
        <dbReference type="EMBL" id="GBP71657.1"/>
    </source>
</evidence>
<dbReference type="AlphaFoldDB" id="A0A4C1YAW2"/>
<dbReference type="EMBL" id="BGZK01001116">
    <property type="protein sequence ID" value="GBP71657.1"/>
    <property type="molecule type" value="Genomic_DNA"/>
</dbReference>
<accession>A0A4C1YAW2</accession>
<keyword evidence="2" id="KW-1185">Reference proteome</keyword>